<accession>A0AAW8RCR2</accession>
<dbReference type="AlphaFoldDB" id="A0AAW8RCR2"/>
<evidence type="ECO:0000313" key="2">
    <source>
        <dbReference type="Proteomes" id="UP001249945"/>
    </source>
</evidence>
<sequence>MTSDINWGRELLYYPIPDGFDSWYVNKCKDDMRDNVQNGGNPKDKVTEKIFLRLCRLVDIYCKQDIDWKKTALDYWNEVDSNLKGNGD</sequence>
<evidence type="ECO:0000313" key="1">
    <source>
        <dbReference type="EMBL" id="MDT1975464.1"/>
    </source>
</evidence>
<reference evidence="1" key="1">
    <citation type="submission" date="2022-04" db="EMBL/GenBank/DDBJ databases">
        <title>Draft genome sequences of lactic acid bacteria (LAB) strains involved in meat spoilage.</title>
        <authorList>
            <person name="Palevich N."/>
        </authorList>
    </citation>
    <scope>NUCLEOTIDE SEQUENCE</scope>
    <source>
        <strain evidence="1">9-14</strain>
    </source>
</reference>
<dbReference type="EMBL" id="JALRMR010000029">
    <property type="protein sequence ID" value="MDT1975464.1"/>
    <property type="molecule type" value="Genomic_DNA"/>
</dbReference>
<dbReference type="RefSeq" id="WP_311781071.1">
    <property type="nucleotide sequence ID" value="NZ_JALRMR010000029.1"/>
</dbReference>
<protein>
    <submittedName>
        <fullName evidence="1">Uncharacterized protein</fullName>
    </submittedName>
</protein>
<comment type="caution">
    <text evidence="1">The sequence shown here is derived from an EMBL/GenBank/DDBJ whole genome shotgun (WGS) entry which is preliminary data.</text>
</comment>
<name>A0AAW8RCR2_CARDV</name>
<gene>
    <name evidence="1" type="ORF">MX635_13735</name>
</gene>
<dbReference type="Proteomes" id="UP001249945">
    <property type="component" value="Unassembled WGS sequence"/>
</dbReference>
<proteinExistence type="predicted"/>
<organism evidence="1 2">
    <name type="scientific">Carnobacterium divergens</name>
    <name type="common">Lactobacillus divergens</name>
    <dbReference type="NCBI Taxonomy" id="2748"/>
    <lineage>
        <taxon>Bacteria</taxon>
        <taxon>Bacillati</taxon>
        <taxon>Bacillota</taxon>
        <taxon>Bacilli</taxon>
        <taxon>Lactobacillales</taxon>
        <taxon>Carnobacteriaceae</taxon>
        <taxon>Carnobacterium</taxon>
    </lineage>
</organism>